<feature type="active site" description="Charge relay system" evidence="5">
    <location>
        <position position="330"/>
    </location>
</feature>
<sequence length="338" mass="36195">MEGVAIQTTGRLKSKKTAVLTLEFSAPAVDLPDDYAIAVEFDEGLMIEYASQSNLPMQGRRRDTFFPSLVDADLLHVQGVTGKGVGVAIIDTGSWSNKSLSRNTVGKPRISAYYDALENTTTLPMTDENGHGSHIASVLASSRKTLDLAGNKPGSYHGIAPDADLIIVRAFDTQGRGDYLHVIRAIAYVIAHQQEFNIRVMNLSFSGTPMSHYWQDPLNLAVMAAWRAGIVVLVSAGNNGPEPMTIGVPGNVPYVVTVGAMTDHYTPDDLSDDYLATFSAAGPTLEGFVKPEIIAPGGHMMGQMSLQSVIANEHPEFHDGYTYFLMSGTSQASAVASG</sequence>
<reference evidence="7" key="1">
    <citation type="submission" date="2020-05" db="EMBL/GenBank/DDBJ databases">
        <title>Sulfur intermediates as new biogeochemical hubs in an aquatic model microbial ecosystem.</title>
        <authorList>
            <person name="Vigneron A."/>
        </authorList>
    </citation>
    <scope>NUCLEOTIDE SEQUENCE</scope>
    <source>
        <strain evidence="7">Bin.250</strain>
    </source>
</reference>
<dbReference type="GO" id="GO:0006508">
    <property type="term" value="P:proteolysis"/>
    <property type="evidence" value="ECO:0007669"/>
    <property type="project" value="UniProtKB-KW"/>
</dbReference>
<dbReference type="InterPro" id="IPR015500">
    <property type="entry name" value="Peptidase_S8_subtilisin-rel"/>
</dbReference>
<accession>A0A973A853</accession>
<dbReference type="SUPFAM" id="SSF52743">
    <property type="entry name" value="Subtilisin-like"/>
    <property type="match status" value="1"/>
</dbReference>
<dbReference type="Proteomes" id="UP000754644">
    <property type="component" value="Unassembled WGS sequence"/>
</dbReference>
<comment type="similarity">
    <text evidence="1 5">Belongs to the peptidase S8 family.</text>
</comment>
<dbReference type="GO" id="GO:0004252">
    <property type="term" value="F:serine-type endopeptidase activity"/>
    <property type="evidence" value="ECO:0007669"/>
    <property type="project" value="UniProtKB-UniRule"/>
</dbReference>
<evidence type="ECO:0000256" key="3">
    <source>
        <dbReference type="ARBA" id="ARBA00022801"/>
    </source>
</evidence>
<dbReference type="EMBL" id="JABMOJ010000319">
    <property type="protein sequence ID" value="NQV65414.1"/>
    <property type="molecule type" value="Genomic_DNA"/>
</dbReference>
<feature type="active site" description="Charge relay system" evidence="5">
    <location>
        <position position="131"/>
    </location>
</feature>
<dbReference type="Pfam" id="PF00082">
    <property type="entry name" value="Peptidase_S8"/>
    <property type="match status" value="1"/>
</dbReference>
<dbReference type="PRINTS" id="PR00723">
    <property type="entry name" value="SUBTILISIN"/>
</dbReference>
<evidence type="ECO:0000313" key="8">
    <source>
        <dbReference type="Proteomes" id="UP000754644"/>
    </source>
</evidence>
<evidence type="ECO:0000259" key="6">
    <source>
        <dbReference type="Pfam" id="PF00082"/>
    </source>
</evidence>
<evidence type="ECO:0000256" key="2">
    <source>
        <dbReference type="ARBA" id="ARBA00022670"/>
    </source>
</evidence>
<feature type="domain" description="Peptidase S8/S53" evidence="6">
    <location>
        <begin position="82"/>
        <end position="338"/>
    </location>
</feature>
<dbReference type="InterPro" id="IPR036852">
    <property type="entry name" value="Peptidase_S8/S53_dom_sf"/>
</dbReference>
<feature type="non-terminal residue" evidence="7">
    <location>
        <position position="338"/>
    </location>
</feature>
<dbReference type="InterPro" id="IPR022398">
    <property type="entry name" value="Peptidase_S8_His-AS"/>
</dbReference>
<organism evidence="7 8">
    <name type="scientific">SAR86 cluster bacterium</name>
    <dbReference type="NCBI Taxonomy" id="2030880"/>
    <lineage>
        <taxon>Bacteria</taxon>
        <taxon>Pseudomonadati</taxon>
        <taxon>Pseudomonadota</taxon>
        <taxon>Gammaproteobacteria</taxon>
        <taxon>SAR86 cluster</taxon>
    </lineage>
</organism>
<keyword evidence="2 5" id="KW-0645">Protease</keyword>
<dbReference type="InterPro" id="IPR050131">
    <property type="entry name" value="Peptidase_S8_subtilisin-like"/>
</dbReference>
<dbReference type="PANTHER" id="PTHR43806:SF65">
    <property type="entry name" value="SERINE PROTEASE APRX"/>
    <property type="match status" value="1"/>
</dbReference>
<proteinExistence type="inferred from homology"/>
<evidence type="ECO:0000256" key="5">
    <source>
        <dbReference type="PROSITE-ProRule" id="PRU01240"/>
    </source>
</evidence>
<keyword evidence="4 5" id="KW-0720">Serine protease</keyword>
<dbReference type="PANTHER" id="PTHR43806">
    <property type="entry name" value="PEPTIDASE S8"/>
    <property type="match status" value="1"/>
</dbReference>
<dbReference type="AlphaFoldDB" id="A0A973A853"/>
<feature type="active site" description="Charge relay system" evidence="5">
    <location>
        <position position="91"/>
    </location>
</feature>
<evidence type="ECO:0000256" key="1">
    <source>
        <dbReference type="ARBA" id="ARBA00011073"/>
    </source>
</evidence>
<evidence type="ECO:0000313" key="7">
    <source>
        <dbReference type="EMBL" id="NQV65414.1"/>
    </source>
</evidence>
<dbReference type="CDD" id="cd07487">
    <property type="entry name" value="Peptidases_S8_1"/>
    <property type="match status" value="1"/>
</dbReference>
<dbReference type="PROSITE" id="PS51892">
    <property type="entry name" value="SUBTILASE"/>
    <property type="match status" value="1"/>
</dbReference>
<dbReference type="Gene3D" id="3.40.50.200">
    <property type="entry name" value="Peptidase S8/S53 domain"/>
    <property type="match status" value="1"/>
</dbReference>
<protein>
    <submittedName>
        <fullName evidence="7">S8 family peptidase</fullName>
    </submittedName>
</protein>
<comment type="caution">
    <text evidence="7">The sequence shown here is derived from an EMBL/GenBank/DDBJ whole genome shotgun (WGS) entry which is preliminary data.</text>
</comment>
<keyword evidence="3 5" id="KW-0378">Hydrolase</keyword>
<dbReference type="InterPro" id="IPR000209">
    <property type="entry name" value="Peptidase_S8/S53_dom"/>
</dbReference>
<name>A0A973A853_9GAMM</name>
<gene>
    <name evidence="7" type="ORF">HQ497_08610</name>
</gene>
<dbReference type="PROSITE" id="PS00137">
    <property type="entry name" value="SUBTILASE_HIS"/>
    <property type="match status" value="1"/>
</dbReference>
<evidence type="ECO:0000256" key="4">
    <source>
        <dbReference type="ARBA" id="ARBA00022825"/>
    </source>
</evidence>